<name>A0A1B8GER7_9PEZI</name>
<reference evidence="2 3" key="1">
    <citation type="submission" date="2016-03" db="EMBL/GenBank/DDBJ databases">
        <title>Comparative genomics of Pseudogymnoascus destructans, the fungus causing white-nose syndrome of bats.</title>
        <authorList>
            <person name="Palmer J.M."/>
            <person name="Drees K.P."/>
            <person name="Foster J.T."/>
            <person name="Lindner D.L."/>
        </authorList>
    </citation>
    <scope>NUCLEOTIDE SEQUENCE [LARGE SCALE GENOMIC DNA]</scope>
    <source>
        <strain evidence="2 3">UAMH 10579</strain>
    </source>
</reference>
<dbReference type="EMBL" id="KV460244">
    <property type="protein sequence ID" value="OBT94326.1"/>
    <property type="molecule type" value="Genomic_DNA"/>
</dbReference>
<evidence type="ECO:0000313" key="3">
    <source>
        <dbReference type="Proteomes" id="UP000091956"/>
    </source>
</evidence>
<dbReference type="OrthoDB" id="3439549at2759"/>
<dbReference type="AlphaFoldDB" id="A0A1B8GER7"/>
<evidence type="ECO:0000313" key="2">
    <source>
        <dbReference type="EMBL" id="OBT94326.1"/>
    </source>
</evidence>
<accession>A0A1B8GER7</accession>
<dbReference type="GeneID" id="28841089"/>
<sequence>MASAKKTYFLVPKWDFPPEALRLGNLIADPAEPHRPLNATPPLRTPPTTSPDEQATSPPLIGIDSPIYETTKTSYTKIASVTKKKSLSLIAQISLITGIGGNTSLSSARNEDLSYSFRSMHSEWFVPSSSFISAAVAQPKVAGFISMLSSRRPIYMITGLKHITGVVASSHSGKERSGGGGVSADATALGVPLSVGINAERGVGTGETVEWECEGPIVFVYQLEKLTRRNDEWNGKEYSTKGAFMGVEEAAKEDEWVVEGDNGILEGLDEEDLEIRGGGWDDLEEEECVLVVPRV</sequence>
<dbReference type="Proteomes" id="UP000091956">
    <property type="component" value="Unassembled WGS sequence"/>
</dbReference>
<gene>
    <name evidence="2" type="ORF">VE01_07703</name>
</gene>
<dbReference type="RefSeq" id="XP_018128059.1">
    <property type="nucleotide sequence ID" value="XM_018277136.2"/>
</dbReference>
<proteinExistence type="predicted"/>
<evidence type="ECO:0000256" key="1">
    <source>
        <dbReference type="SAM" id="MobiDB-lite"/>
    </source>
</evidence>
<organism evidence="2 3">
    <name type="scientific">Pseudogymnoascus verrucosus</name>
    <dbReference type="NCBI Taxonomy" id="342668"/>
    <lineage>
        <taxon>Eukaryota</taxon>
        <taxon>Fungi</taxon>
        <taxon>Dikarya</taxon>
        <taxon>Ascomycota</taxon>
        <taxon>Pezizomycotina</taxon>
        <taxon>Leotiomycetes</taxon>
        <taxon>Thelebolales</taxon>
        <taxon>Thelebolaceae</taxon>
        <taxon>Pseudogymnoascus</taxon>
    </lineage>
</organism>
<reference evidence="3" key="2">
    <citation type="journal article" date="2018" name="Nat. Commun.">
        <title>Extreme sensitivity to ultraviolet light in the fungal pathogen causing white-nose syndrome of bats.</title>
        <authorList>
            <person name="Palmer J.M."/>
            <person name="Drees K.P."/>
            <person name="Foster J.T."/>
            <person name="Lindner D.L."/>
        </authorList>
    </citation>
    <scope>NUCLEOTIDE SEQUENCE [LARGE SCALE GENOMIC DNA]</scope>
    <source>
        <strain evidence="3">UAMH 10579</strain>
    </source>
</reference>
<feature type="region of interest" description="Disordered" evidence="1">
    <location>
        <begin position="32"/>
        <end position="62"/>
    </location>
</feature>
<protein>
    <submittedName>
        <fullName evidence="2">Uncharacterized protein</fullName>
    </submittedName>
</protein>
<keyword evidence="3" id="KW-1185">Reference proteome</keyword>